<evidence type="ECO:0000313" key="12">
    <source>
        <dbReference type="Proteomes" id="UP000426246"/>
    </source>
</evidence>
<evidence type="ECO:0000256" key="8">
    <source>
        <dbReference type="PROSITE-ProRule" id="PRU00169"/>
    </source>
</evidence>
<proteinExistence type="predicted"/>
<dbReference type="Proteomes" id="UP000426246">
    <property type="component" value="Chromosome"/>
</dbReference>
<dbReference type="GO" id="GO:0043565">
    <property type="term" value="F:sequence-specific DNA binding"/>
    <property type="evidence" value="ECO:0007669"/>
    <property type="project" value="InterPro"/>
</dbReference>
<dbReference type="InterPro" id="IPR018062">
    <property type="entry name" value="HTH_AraC-typ_CS"/>
</dbReference>
<keyword evidence="6" id="KW-0238">DNA-binding</keyword>
<evidence type="ECO:0000259" key="9">
    <source>
        <dbReference type="PROSITE" id="PS01124"/>
    </source>
</evidence>
<dbReference type="InterPro" id="IPR020449">
    <property type="entry name" value="Tscrpt_reg_AraC-type_HTH"/>
</dbReference>
<evidence type="ECO:0000256" key="3">
    <source>
        <dbReference type="ARBA" id="ARBA00022553"/>
    </source>
</evidence>
<keyword evidence="7" id="KW-0804">Transcription</keyword>
<dbReference type="PROSITE" id="PS50110">
    <property type="entry name" value="RESPONSE_REGULATORY"/>
    <property type="match status" value="1"/>
</dbReference>
<keyword evidence="3 8" id="KW-0597">Phosphoprotein</keyword>
<evidence type="ECO:0000313" key="11">
    <source>
        <dbReference type="EMBL" id="QGQ97777.1"/>
    </source>
</evidence>
<keyword evidence="4" id="KW-0902">Two-component regulatory system</keyword>
<evidence type="ECO:0000256" key="7">
    <source>
        <dbReference type="ARBA" id="ARBA00023163"/>
    </source>
</evidence>
<organism evidence="11 12">
    <name type="scientific">Paenibacillus psychroresistens</name>
    <dbReference type="NCBI Taxonomy" id="1778678"/>
    <lineage>
        <taxon>Bacteria</taxon>
        <taxon>Bacillati</taxon>
        <taxon>Bacillota</taxon>
        <taxon>Bacilli</taxon>
        <taxon>Bacillales</taxon>
        <taxon>Paenibacillaceae</taxon>
        <taxon>Paenibacillus</taxon>
    </lineage>
</organism>
<reference evidence="12" key="1">
    <citation type="submission" date="2018-11" db="EMBL/GenBank/DDBJ databases">
        <title>Complete genome sequence of Paenibacillus sp. ML311-T8.</title>
        <authorList>
            <person name="Nam Y.-D."/>
            <person name="Kang J."/>
            <person name="Chung W.-H."/>
            <person name="Park Y.S."/>
        </authorList>
    </citation>
    <scope>NUCLEOTIDE SEQUENCE [LARGE SCALE GENOMIC DNA]</scope>
    <source>
        <strain evidence="12">ML311-T8</strain>
    </source>
</reference>
<evidence type="ECO:0000256" key="2">
    <source>
        <dbReference type="ARBA" id="ARBA00022490"/>
    </source>
</evidence>
<dbReference type="SUPFAM" id="SSF52172">
    <property type="entry name" value="CheY-like"/>
    <property type="match status" value="1"/>
</dbReference>
<keyword evidence="2" id="KW-0963">Cytoplasm</keyword>
<dbReference type="InterPro" id="IPR011006">
    <property type="entry name" value="CheY-like_superfamily"/>
</dbReference>
<evidence type="ECO:0000256" key="6">
    <source>
        <dbReference type="ARBA" id="ARBA00023125"/>
    </source>
</evidence>
<dbReference type="CDD" id="cd17536">
    <property type="entry name" value="REC_YesN-like"/>
    <property type="match status" value="1"/>
</dbReference>
<feature type="domain" description="HTH araC/xylS-type" evidence="9">
    <location>
        <begin position="435"/>
        <end position="534"/>
    </location>
</feature>
<dbReference type="EMBL" id="CP034235">
    <property type="protein sequence ID" value="QGQ97777.1"/>
    <property type="molecule type" value="Genomic_DNA"/>
</dbReference>
<evidence type="ECO:0000256" key="4">
    <source>
        <dbReference type="ARBA" id="ARBA00023012"/>
    </source>
</evidence>
<dbReference type="Pfam" id="PF00072">
    <property type="entry name" value="Response_reg"/>
    <property type="match status" value="1"/>
</dbReference>
<dbReference type="Gene3D" id="1.10.10.60">
    <property type="entry name" value="Homeodomain-like"/>
    <property type="match status" value="2"/>
</dbReference>
<sequence>MLWRHKRMHKILIVDDEMIFRKYLQKMYPWESYGFELCGEASDGIEALERIEQIVPDIALIDINMPVIDGLQLSQTIKERYPGIAIVLITGHSEFEYAKRAVKIGVEDYILKPFDKNELLTVLIRIKERFDRLKAEKSSEKDYNQFMKERLLNLIISNETTGNDETTKQSLENFGIRVNSLTFCVAVIEIDNMYQKWTTANEIILWKYAVCNIAAEILESEENPILFYGPEGRIIVLFEFKRRHEDKQSGFDCFTRLCTQVKNYLKFSVTVGIGNPIYGISAIRDSYMESLEALQSKVIAGVGRVIRYAEIELEYKNIGFYSSAIHEKLGINLRLRDWEEIKKGLEEVFQFIRDKQLSVDYTNAVIMGLISICLSYLSEHGYEIEDVLGSDFSPGKQLRNKESLDEAFSNVEELYLKVMGFSNKNKFTKSRKLIDSAREYIEINYNDNNLRVEQIAQKLFVTSSYLRKVFKKDLNLTVGDYITDIRMQKAKELLGKGNIRVAAISEMVGFCDATHFSKSFKKRFGLPPSEYENSLK</sequence>
<dbReference type="GO" id="GO:0005737">
    <property type="term" value="C:cytoplasm"/>
    <property type="evidence" value="ECO:0007669"/>
    <property type="project" value="UniProtKB-SubCell"/>
</dbReference>
<feature type="domain" description="Response regulatory" evidence="10">
    <location>
        <begin position="10"/>
        <end position="127"/>
    </location>
</feature>
<evidence type="ECO:0000256" key="5">
    <source>
        <dbReference type="ARBA" id="ARBA00023015"/>
    </source>
</evidence>
<dbReference type="SMART" id="SM00448">
    <property type="entry name" value="REC"/>
    <property type="match status" value="1"/>
</dbReference>
<keyword evidence="12" id="KW-1185">Reference proteome</keyword>
<comment type="subcellular location">
    <subcellularLocation>
        <location evidence="1">Cytoplasm</location>
    </subcellularLocation>
</comment>
<dbReference type="Pfam" id="PF12833">
    <property type="entry name" value="HTH_18"/>
    <property type="match status" value="1"/>
</dbReference>
<dbReference type="InterPro" id="IPR018060">
    <property type="entry name" value="HTH_AraC"/>
</dbReference>
<feature type="modified residue" description="4-aspartylphosphate" evidence="8">
    <location>
        <position position="62"/>
    </location>
</feature>
<dbReference type="Pfam" id="PF17853">
    <property type="entry name" value="GGDEF_2"/>
    <property type="match status" value="1"/>
</dbReference>
<evidence type="ECO:0000259" key="10">
    <source>
        <dbReference type="PROSITE" id="PS50110"/>
    </source>
</evidence>
<accession>A0A6B8RPK6</accession>
<dbReference type="InterPro" id="IPR051552">
    <property type="entry name" value="HptR"/>
</dbReference>
<dbReference type="PROSITE" id="PS00041">
    <property type="entry name" value="HTH_ARAC_FAMILY_1"/>
    <property type="match status" value="1"/>
</dbReference>
<dbReference type="PANTHER" id="PTHR42713:SF3">
    <property type="entry name" value="TRANSCRIPTIONAL REGULATORY PROTEIN HPTR"/>
    <property type="match status" value="1"/>
</dbReference>
<dbReference type="InterPro" id="IPR009057">
    <property type="entry name" value="Homeodomain-like_sf"/>
</dbReference>
<keyword evidence="5" id="KW-0805">Transcription regulation</keyword>
<dbReference type="InterPro" id="IPR001789">
    <property type="entry name" value="Sig_transdc_resp-reg_receiver"/>
</dbReference>
<evidence type="ECO:0000256" key="1">
    <source>
        <dbReference type="ARBA" id="ARBA00004496"/>
    </source>
</evidence>
<protein>
    <submittedName>
        <fullName evidence="11">Response regulator</fullName>
    </submittedName>
</protein>
<dbReference type="AlphaFoldDB" id="A0A6B8RPK6"/>
<dbReference type="PRINTS" id="PR00032">
    <property type="entry name" value="HTHARAC"/>
</dbReference>
<dbReference type="SUPFAM" id="SSF46689">
    <property type="entry name" value="Homeodomain-like"/>
    <property type="match status" value="1"/>
</dbReference>
<dbReference type="SMART" id="SM00342">
    <property type="entry name" value="HTH_ARAC"/>
    <property type="match status" value="1"/>
</dbReference>
<gene>
    <name evidence="11" type="ORF">EHS13_24250</name>
</gene>
<dbReference type="KEGG" id="ppsc:EHS13_24250"/>
<dbReference type="PANTHER" id="PTHR42713">
    <property type="entry name" value="HISTIDINE KINASE-RELATED"/>
    <property type="match status" value="1"/>
</dbReference>
<name>A0A6B8RPK6_9BACL</name>
<dbReference type="Gene3D" id="3.40.50.2300">
    <property type="match status" value="1"/>
</dbReference>
<dbReference type="GO" id="GO:0003700">
    <property type="term" value="F:DNA-binding transcription factor activity"/>
    <property type="evidence" value="ECO:0007669"/>
    <property type="project" value="InterPro"/>
</dbReference>
<dbReference type="InterPro" id="IPR041522">
    <property type="entry name" value="CdaR_GGDEF"/>
</dbReference>
<dbReference type="PROSITE" id="PS01124">
    <property type="entry name" value="HTH_ARAC_FAMILY_2"/>
    <property type="match status" value="1"/>
</dbReference>
<dbReference type="GO" id="GO:0000160">
    <property type="term" value="P:phosphorelay signal transduction system"/>
    <property type="evidence" value="ECO:0007669"/>
    <property type="project" value="UniProtKB-KW"/>
</dbReference>